<keyword evidence="1" id="KW-0812">Transmembrane</keyword>
<feature type="transmembrane region" description="Helical" evidence="1">
    <location>
        <begin position="162"/>
        <end position="182"/>
    </location>
</feature>
<feature type="transmembrane region" description="Helical" evidence="1">
    <location>
        <begin position="62"/>
        <end position="84"/>
    </location>
</feature>
<dbReference type="EMBL" id="BSSV01000001">
    <property type="protein sequence ID" value="GLX83950.1"/>
    <property type="molecule type" value="Genomic_DNA"/>
</dbReference>
<feature type="transmembrane region" description="Helical" evidence="1">
    <location>
        <begin position="202"/>
        <end position="219"/>
    </location>
</feature>
<sequence>MKRMNNNTATHTYNWPVVGGLLFLTGIAGIPAIFIVVLVAMGPDTMGSASAFINQAHFNTPLAVIVHGGSGIVFFLTMPFQFSSKLRIKFPRYHRTLGKFAIASAYTMALSGIWMHNVLSPESQGARYFVLIITSLLICISFSIALGYVLKRNITEHKRWMARAVAITLAAVTPLFLDIVIYLLFTNFPEILTILTTFQYDYGRLVGIGMNLFIVELIWRKGVNIDVKKAQYHHCA</sequence>
<name>A0ABQ6HB05_9GAMM</name>
<keyword evidence="1" id="KW-0472">Membrane</keyword>
<evidence type="ECO:0000313" key="3">
    <source>
        <dbReference type="Proteomes" id="UP001157134"/>
    </source>
</evidence>
<comment type="caution">
    <text evidence="2">The sequence shown here is derived from an EMBL/GenBank/DDBJ whole genome shotgun (WGS) entry which is preliminary data.</text>
</comment>
<protein>
    <submittedName>
        <fullName evidence="2">Membrane protein</fullName>
    </submittedName>
</protein>
<keyword evidence="1" id="KW-1133">Transmembrane helix</keyword>
<evidence type="ECO:0000256" key="1">
    <source>
        <dbReference type="SAM" id="Phobius"/>
    </source>
</evidence>
<organism evidence="2 3">
    <name type="scientific">Thalassotalea loyana</name>
    <dbReference type="NCBI Taxonomy" id="280483"/>
    <lineage>
        <taxon>Bacteria</taxon>
        <taxon>Pseudomonadati</taxon>
        <taxon>Pseudomonadota</taxon>
        <taxon>Gammaproteobacteria</taxon>
        <taxon>Alteromonadales</taxon>
        <taxon>Colwelliaceae</taxon>
        <taxon>Thalassotalea</taxon>
    </lineage>
</organism>
<gene>
    <name evidence="2" type="ORF">tloyanaT_02020</name>
</gene>
<keyword evidence="3" id="KW-1185">Reference proteome</keyword>
<dbReference type="Proteomes" id="UP001157134">
    <property type="component" value="Unassembled WGS sequence"/>
</dbReference>
<dbReference type="InterPro" id="IPR018750">
    <property type="entry name" value="DUF2306_membrane"/>
</dbReference>
<feature type="transmembrane region" description="Helical" evidence="1">
    <location>
        <begin position="128"/>
        <end position="150"/>
    </location>
</feature>
<proteinExistence type="predicted"/>
<reference evidence="2 3" key="1">
    <citation type="submission" date="2023-03" db="EMBL/GenBank/DDBJ databases">
        <title>Thalassotalea loyana LMG 22536T draft genome sequence.</title>
        <authorList>
            <person name="Sawabe T."/>
        </authorList>
    </citation>
    <scope>NUCLEOTIDE SEQUENCE [LARGE SCALE GENOMIC DNA]</scope>
    <source>
        <strain evidence="2 3">LMG 22536</strain>
    </source>
</reference>
<accession>A0ABQ6HB05</accession>
<dbReference type="Pfam" id="PF10067">
    <property type="entry name" value="DUF2306"/>
    <property type="match status" value="1"/>
</dbReference>
<feature type="transmembrane region" description="Helical" evidence="1">
    <location>
        <begin position="21"/>
        <end position="42"/>
    </location>
</feature>
<feature type="transmembrane region" description="Helical" evidence="1">
    <location>
        <begin position="96"/>
        <end position="116"/>
    </location>
</feature>
<evidence type="ECO:0000313" key="2">
    <source>
        <dbReference type="EMBL" id="GLX83950.1"/>
    </source>
</evidence>